<evidence type="ECO:0000256" key="3">
    <source>
        <dbReference type="ARBA" id="ARBA00023237"/>
    </source>
</evidence>
<dbReference type="PANTHER" id="PTHR37482">
    <property type="entry name" value="OUTER MEMBRANE PROTEIN ASSEMBLY FACTOR BAME"/>
    <property type="match status" value="1"/>
</dbReference>
<evidence type="ECO:0000256" key="2">
    <source>
        <dbReference type="ARBA" id="ARBA00023136"/>
    </source>
</evidence>
<keyword evidence="2 4" id="KW-0472">Membrane</keyword>
<dbReference type="InterPro" id="IPR026592">
    <property type="entry name" value="BamE"/>
</dbReference>
<evidence type="ECO:0000256" key="4">
    <source>
        <dbReference type="HAMAP-Rule" id="MF_00925"/>
    </source>
</evidence>
<name>A0ABS3Z9E6_9GAMM</name>
<keyword evidence="3 4" id="KW-0998">Cell outer membrane</keyword>
<comment type="function">
    <text evidence="4">Part of the outer membrane protein assembly complex, which is involved in assembly and insertion of beta-barrel proteins into the outer membrane.</text>
</comment>
<dbReference type="PANTHER" id="PTHR37482:SF1">
    <property type="entry name" value="OUTER MEMBRANE PROTEIN ASSEMBLY FACTOR BAME"/>
    <property type="match status" value="1"/>
</dbReference>
<evidence type="ECO:0000313" key="7">
    <source>
        <dbReference type="Proteomes" id="UP000810171"/>
    </source>
</evidence>
<dbReference type="InterPro" id="IPR007450">
    <property type="entry name" value="BamE_dom"/>
</dbReference>
<evidence type="ECO:0000313" key="6">
    <source>
        <dbReference type="EMBL" id="MBP0048241.1"/>
    </source>
</evidence>
<dbReference type="Pfam" id="PF04355">
    <property type="entry name" value="BamE"/>
    <property type="match status" value="1"/>
</dbReference>
<dbReference type="Proteomes" id="UP000810171">
    <property type="component" value="Unassembled WGS sequence"/>
</dbReference>
<comment type="caution">
    <text evidence="6">The sequence shown here is derived from an EMBL/GenBank/DDBJ whole genome shotgun (WGS) entry which is preliminary data.</text>
</comment>
<evidence type="ECO:0000256" key="1">
    <source>
        <dbReference type="ARBA" id="ARBA00022729"/>
    </source>
</evidence>
<dbReference type="RefSeq" id="WP_209286855.1">
    <property type="nucleotide sequence ID" value="NZ_JACVEW010000006.1"/>
</dbReference>
<dbReference type="Gene3D" id="3.30.1450.10">
    <property type="match status" value="1"/>
</dbReference>
<accession>A0ABS3Z9E6</accession>
<sequence length="119" mass="13425">MRKVFVTAILTILITGCSGFPGVYKIDIPQGNLVTQEMVNQLRPGMTPSQVRYIMGTPLVNDSFSKNRWDYIYALKNGDDERFRERISLFFEDDKLVRLSGDFMPGAPTEAEKAEASAQ</sequence>
<comment type="subcellular location">
    <subcellularLocation>
        <location evidence="4">Cell outer membrane</location>
        <topology evidence="4">Lipid-anchor</topology>
    </subcellularLocation>
</comment>
<keyword evidence="7" id="KW-1185">Reference proteome</keyword>
<dbReference type="PROSITE" id="PS51257">
    <property type="entry name" value="PROKAR_LIPOPROTEIN"/>
    <property type="match status" value="1"/>
</dbReference>
<dbReference type="EMBL" id="JACVEW010000006">
    <property type="protein sequence ID" value="MBP0048241.1"/>
    <property type="molecule type" value="Genomic_DNA"/>
</dbReference>
<evidence type="ECO:0000259" key="5">
    <source>
        <dbReference type="Pfam" id="PF04355"/>
    </source>
</evidence>
<keyword evidence="1 4" id="KW-0732">Signal</keyword>
<keyword evidence="4" id="KW-0564">Palmitate</keyword>
<dbReference type="HAMAP" id="MF_00925">
    <property type="entry name" value="OM_assembly_BamE"/>
    <property type="match status" value="1"/>
</dbReference>
<gene>
    <name evidence="4" type="primary">bamE</name>
    <name evidence="6" type="ORF">H9C73_05790</name>
</gene>
<keyword evidence="4" id="KW-0449">Lipoprotein</keyword>
<dbReference type="InterPro" id="IPR037873">
    <property type="entry name" value="BamE-like"/>
</dbReference>
<proteinExistence type="inferred from homology"/>
<reference evidence="6 7" key="1">
    <citation type="submission" date="2020-09" db="EMBL/GenBank/DDBJ databases">
        <authorList>
            <person name="Tanuku N.R.S."/>
        </authorList>
    </citation>
    <scope>NUCLEOTIDE SEQUENCE [LARGE SCALE GENOMIC DNA]</scope>
    <source>
        <strain evidence="6 7">AK62</strain>
    </source>
</reference>
<feature type="domain" description="Outer membrane protein assembly factor BamE" evidence="5">
    <location>
        <begin position="31"/>
        <end position="99"/>
    </location>
</feature>
<comment type="similarity">
    <text evidence="4">Belongs to the BamE family.</text>
</comment>
<organism evidence="6 7">
    <name type="scientific">Marinobacterium alkalitolerans</name>
    <dbReference type="NCBI Taxonomy" id="1542925"/>
    <lineage>
        <taxon>Bacteria</taxon>
        <taxon>Pseudomonadati</taxon>
        <taxon>Pseudomonadota</taxon>
        <taxon>Gammaproteobacteria</taxon>
        <taxon>Oceanospirillales</taxon>
        <taxon>Oceanospirillaceae</taxon>
        <taxon>Marinobacterium</taxon>
    </lineage>
</organism>
<comment type="subunit">
    <text evidence="4">Part of the Bam complex.</text>
</comment>
<protein>
    <recommendedName>
        <fullName evidence="4">Outer membrane protein assembly factor BamE</fullName>
    </recommendedName>
</protein>